<gene>
    <name evidence="2" type="ORF">B4N89_21640</name>
</gene>
<keyword evidence="2" id="KW-0808">Transferase</keyword>
<dbReference type="GO" id="GO:0016779">
    <property type="term" value="F:nucleotidyltransferase activity"/>
    <property type="evidence" value="ECO:0007669"/>
    <property type="project" value="InterPro"/>
</dbReference>
<protein>
    <submittedName>
        <fullName evidence="2">Nucleotidyltransferase</fullName>
    </submittedName>
</protein>
<keyword evidence="1" id="KW-0051">Antiviral defense</keyword>
<dbReference type="AlphaFoldDB" id="A0A1T3P279"/>
<dbReference type="Proteomes" id="UP000190037">
    <property type="component" value="Unassembled WGS sequence"/>
</dbReference>
<accession>A0A1T3P279</accession>
<name>A0A1T3P279_9ACTN</name>
<dbReference type="CDD" id="cd05400">
    <property type="entry name" value="NT_2-5OAS_ClassI-CCAase"/>
    <property type="match status" value="1"/>
</dbReference>
<dbReference type="Pfam" id="PF18144">
    <property type="entry name" value="SMODS"/>
    <property type="match status" value="1"/>
</dbReference>
<dbReference type="EMBL" id="MWQN01000001">
    <property type="protein sequence ID" value="OPC83193.1"/>
    <property type="molecule type" value="Genomic_DNA"/>
</dbReference>
<sequence length="331" mass="37189">MQLADHFNELLGNTVNLGQVKLNLLETRVESIYRALKADPVIGQLILDKIPQGSWAHRTIIDPVRGAEFDADVMLLMAENSGWSPKTYIEEVYAALHRHSVYKDMPHSRKCRCVRLVYSNSMHVDLVPSVRLADGREVIVNRDEDRWEYTDSEGFTTWMRTQDQAAQGNLRRVIRLMKFLRDHKGSFTGTRSVILTTLLGNQVSTYKKLSDPGYYRDVPTTLLHIVEDLDIYLQAYPVKPSVADPSGSGLTFDHRWEQSTYSYFRDRIHTHASEIHDAYHAADKDTSVRLWQNLFGPGFKAPVVAASSAKFPATAASAGAAATVARPGRAG</sequence>
<keyword evidence="3" id="KW-1185">Reference proteome</keyword>
<comment type="caution">
    <text evidence="2">The sequence shown here is derived from an EMBL/GenBank/DDBJ whole genome shotgun (WGS) entry which is preliminary data.</text>
</comment>
<proteinExistence type="predicted"/>
<dbReference type="InterPro" id="IPR006116">
    <property type="entry name" value="NT_2-5OAS_ClassI-CCAase"/>
</dbReference>
<evidence type="ECO:0000313" key="2">
    <source>
        <dbReference type="EMBL" id="OPC83193.1"/>
    </source>
</evidence>
<dbReference type="RefSeq" id="WP_078977489.1">
    <property type="nucleotide sequence ID" value="NZ_MWQN01000001.1"/>
</dbReference>
<dbReference type="STRING" id="159449.B4N89_21640"/>
<dbReference type="GO" id="GO:0051607">
    <property type="term" value="P:defense response to virus"/>
    <property type="evidence" value="ECO:0007669"/>
    <property type="project" value="UniProtKB-KW"/>
</dbReference>
<evidence type="ECO:0000256" key="1">
    <source>
        <dbReference type="ARBA" id="ARBA00023118"/>
    </source>
</evidence>
<organism evidence="2 3">
    <name type="scientific">Embleya scabrispora</name>
    <dbReference type="NCBI Taxonomy" id="159449"/>
    <lineage>
        <taxon>Bacteria</taxon>
        <taxon>Bacillati</taxon>
        <taxon>Actinomycetota</taxon>
        <taxon>Actinomycetes</taxon>
        <taxon>Kitasatosporales</taxon>
        <taxon>Streptomycetaceae</taxon>
        <taxon>Embleya</taxon>
    </lineage>
</organism>
<evidence type="ECO:0000313" key="3">
    <source>
        <dbReference type="Proteomes" id="UP000190037"/>
    </source>
</evidence>
<reference evidence="2 3" key="1">
    <citation type="submission" date="2017-03" db="EMBL/GenBank/DDBJ databases">
        <title>Draft genome sequence of Streptomyces scabrisporus NF3, endophyte isolated from Amphipterygium adstringens.</title>
        <authorList>
            <person name="Vazquez M."/>
            <person name="Ceapa C.D."/>
            <person name="Rodriguez Luna D."/>
            <person name="Sanchez Esquivel S."/>
        </authorList>
    </citation>
    <scope>NUCLEOTIDE SEQUENCE [LARGE SCALE GENOMIC DNA]</scope>
    <source>
        <strain evidence="2 3">NF3</strain>
    </source>
</reference>
<dbReference type="OrthoDB" id="3328101at2"/>